<protein>
    <submittedName>
        <fullName evidence="5">N-acetylglucosamine-6-phosphate deacetylase</fullName>
        <ecNumber evidence="5">3.5.1.25</ecNumber>
    </submittedName>
</protein>
<dbReference type="InterPro" id="IPR003764">
    <property type="entry name" value="GlcNAc_6-P_deAcase"/>
</dbReference>
<dbReference type="EC" id="3.5.1.25" evidence="5"/>
<keyword evidence="6" id="KW-1185">Reference proteome</keyword>
<dbReference type="GO" id="GO:0008448">
    <property type="term" value="F:N-acetylglucosamine-6-phosphate deacetylase activity"/>
    <property type="evidence" value="ECO:0007669"/>
    <property type="project" value="UniProtKB-EC"/>
</dbReference>
<sequence length="377" mass="39578">MKQKLINGRVLTPVGLQDGLAVVIENDRIIAVGPADETPAGDTVDLQGRILTPGFIDTQVNGGGGVLFNDDTSVEGVAAIGAAHRRFGTTGFLPTLISDDLEVIDRAIDAVEAAIAARVPGVLGIHIEGPFLNERRKGIHDASKFRVLEDEFIERLTRLKGGRTLITLAPETTTPDRISRLAAKGALVAIGHTDADYATARAAFEAGATGVTHLFNAMSQLQNRAPGVVGAVLENQTAWAGIIVDGFHVDPATLKIALRCRPHDRFMLVTDAMPSVGADADHFFLHGRRITVKDGVCRDDAGVLAGSDLDMAAAVRNAVERLDLDLASAVGMASASPAAFLGQANQRGAIAPGYLADLALLNDDFSVAQTWINGASS</sequence>
<dbReference type="Proteomes" id="UP000824334">
    <property type="component" value="Chromosome"/>
</dbReference>
<keyword evidence="1" id="KW-0479">Metal-binding</keyword>
<dbReference type="CDD" id="cd00854">
    <property type="entry name" value="NagA"/>
    <property type="match status" value="1"/>
</dbReference>
<keyword evidence="2 3" id="KW-0378">Hydrolase</keyword>
<dbReference type="NCBIfam" id="TIGR00221">
    <property type="entry name" value="nagA"/>
    <property type="match status" value="1"/>
</dbReference>
<keyword evidence="3" id="KW-0119">Carbohydrate metabolism</keyword>
<proteinExistence type="inferred from homology"/>
<name>A0ABX8TG98_9CAUL</name>
<dbReference type="EMBL" id="CP080034">
    <property type="protein sequence ID" value="QYC10251.1"/>
    <property type="molecule type" value="Genomic_DNA"/>
</dbReference>
<reference evidence="5 6" key="1">
    <citation type="submission" date="2021-07" db="EMBL/GenBank/DDBJ databases">
        <title>Isolation and characterization of bacteria from a gold mining with a capacity of golden bioaccumulation.</title>
        <authorList>
            <person name="Yang X.J."/>
        </authorList>
    </citation>
    <scope>NUCLEOTIDE SEQUENCE [LARGE SCALE GENOMIC DNA]</scope>
    <source>
        <strain evidence="5 6">Au29</strain>
    </source>
</reference>
<gene>
    <name evidence="5" type="primary">nagA</name>
    <name evidence="5" type="ORF">KWG56_17155</name>
</gene>
<evidence type="ECO:0000256" key="2">
    <source>
        <dbReference type="ARBA" id="ARBA00022801"/>
    </source>
</evidence>
<dbReference type="PANTHER" id="PTHR11113">
    <property type="entry name" value="N-ACETYLGLUCOSAMINE-6-PHOSPHATE DEACETYLASE"/>
    <property type="match status" value="1"/>
</dbReference>
<organism evidence="5 6">
    <name type="scientific">Brevundimonas nasdae</name>
    <dbReference type="NCBI Taxonomy" id="172043"/>
    <lineage>
        <taxon>Bacteria</taxon>
        <taxon>Pseudomonadati</taxon>
        <taxon>Pseudomonadota</taxon>
        <taxon>Alphaproteobacteria</taxon>
        <taxon>Caulobacterales</taxon>
        <taxon>Caulobacteraceae</taxon>
        <taxon>Brevundimonas</taxon>
    </lineage>
</organism>
<dbReference type="PIRSF" id="PIRSF038994">
    <property type="entry name" value="NagA"/>
    <property type="match status" value="1"/>
</dbReference>
<evidence type="ECO:0000313" key="6">
    <source>
        <dbReference type="Proteomes" id="UP000824334"/>
    </source>
</evidence>
<evidence type="ECO:0000259" key="4">
    <source>
        <dbReference type="Pfam" id="PF01979"/>
    </source>
</evidence>
<evidence type="ECO:0000256" key="1">
    <source>
        <dbReference type="ARBA" id="ARBA00022723"/>
    </source>
</evidence>
<dbReference type="InterPro" id="IPR006680">
    <property type="entry name" value="Amidohydro-rel"/>
</dbReference>
<dbReference type="Pfam" id="PF01979">
    <property type="entry name" value="Amidohydro_1"/>
    <property type="match status" value="1"/>
</dbReference>
<comment type="similarity">
    <text evidence="3">Belongs to the metallo-dependent hydrolases superfamily. NagA family.</text>
</comment>
<feature type="domain" description="Amidohydrolase-related" evidence="4">
    <location>
        <begin position="50"/>
        <end position="374"/>
    </location>
</feature>
<dbReference type="GeneID" id="94377021"/>
<accession>A0ABX8TG98</accession>
<evidence type="ECO:0000256" key="3">
    <source>
        <dbReference type="PIRNR" id="PIRNR038994"/>
    </source>
</evidence>
<dbReference type="RefSeq" id="WP_219353062.1">
    <property type="nucleotide sequence ID" value="NZ_CP080034.1"/>
</dbReference>
<evidence type="ECO:0000313" key="5">
    <source>
        <dbReference type="EMBL" id="QYC10251.1"/>
    </source>
</evidence>
<dbReference type="PANTHER" id="PTHR11113:SF14">
    <property type="entry name" value="N-ACETYLGLUCOSAMINE-6-PHOSPHATE DEACETYLASE"/>
    <property type="match status" value="1"/>
</dbReference>